<feature type="region of interest" description="Disordered" evidence="1">
    <location>
        <begin position="1"/>
        <end position="47"/>
    </location>
</feature>
<keyword evidence="3" id="KW-1185">Reference proteome</keyword>
<protein>
    <submittedName>
        <fullName evidence="2">Uncharacterized protein</fullName>
    </submittedName>
</protein>
<dbReference type="AlphaFoldDB" id="A0A9Q3Q0Z5"/>
<feature type="compositionally biased region" description="Polar residues" evidence="1">
    <location>
        <begin position="21"/>
        <end position="33"/>
    </location>
</feature>
<evidence type="ECO:0000313" key="3">
    <source>
        <dbReference type="Proteomes" id="UP000765509"/>
    </source>
</evidence>
<gene>
    <name evidence="2" type="ORF">O181_119022</name>
</gene>
<name>A0A9Q3Q0Z5_9BASI</name>
<sequence>MNHFLLIKDQEKNGNKVLKNSKGQPSSSANSSVAPEEGPPSSIFPQPRKREALVQVLADLGATMEKIMKAPEVQSGGTTSDTHGHENLCLALKILEEEYSTLLAENVYIDCLTKLENERKAVVFLEIHKNVSKNLKWFKKV</sequence>
<feature type="compositionally biased region" description="Basic and acidic residues" evidence="1">
    <location>
        <begin position="1"/>
        <end position="14"/>
    </location>
</feature>
<proteinExistence type="predicted"/>
<dbReference type="EMBL" id="AVOT02104783">
    <property type="protein sequence ID" value="MBW0579307.1"/>
    <property type="molecule type" value="Genomic_DNA"/>
</dbReference>
<accession>A0A9Q3Q0Z5</accession>
<comment type="caution">
    <text evidence="2">The sequence shown here is derived from an EMBL/GenBank/DDBJ whole genome shotgun (WGS) entry which is preliminary data.</text>
</comment>
<evidence type="ECO:0000256" key="1">
    <source>
        <dbReference type="SAM" id="MobiDB-lite"/>
    </source>
</evidence>
<evidence type="ECO:0000313" key="2">
    <source>
        <dbReference type="EMBL" id="MBW0579307.1"/>
    </source>
</evidence>
<reference evidence="2" key="1">
    <citation type="submission" date="2021-03" db="EMBL/GenBank/DDBJ databases">
        <title>Draft genome sequence of rust myrtle Austropuccinia psidii MF-1, a brazilian biotype.</title>
        <authorList>
            <person name="Quecine M.C."/>
            <person name="Pachon D.M.R."/>
            <person name="Bonatelli M.L."/>
            <person name="Correr F.H."/>
            <person name="Franceschini L.M."/>
            <person name="Leite T.F."/>
            <person name="Margarido G.R.A."/>
            <person name="Almeida C.A."/>
            <person name="Ferrarezi J.A."/>
            <person name="Labate C.A."/>
        </authorList>
    </citation>
    <scope>NUCLEOTIDE SEQUENCE</scope>
    <source>
        <strain evidence="2">MF-1</strain>
    </source>
</reference>
<dbReference type="Proteomes" id="UP000765509">
    <property type="component" value="Unassembled WGS sequence"/>
</dbReference>
<organism evidence="2 3">
    <name type="scientific">Austropuccinia psidii MF-1</name>
    <dbReference type="NCBI Taxonomy" id="1389203"/>
    <lineage>
        <taxon>Eukaryota</taxon>
        <taxon>Fungi</taxon>
        <taxon>Dikarya</taxon>
        <taxon>Basidiomycota</taxon>
        <taxon>Pucciniomycotina</taxon>
        <taxon>Pucciniomycetes</taxon>
        <taxon>Pucciniales</taxon>
        <taxon>Sphaerophragmiaceae</taxon>
        <taxon>Austropuccinia</taxon>
    </lineage>
</organism>